<name>A0ABR3FIL9_9AGAR</name>
<organism evidence="2 3">
    <name type="scientific">Marasmius crinis-equi</name>
    <dbReference type="NCBI Taxonomy" id="585013"/>
    <lineage>
        <taxon>Eukaryota</taxon>
        <taxon>Fungi</taxon>
        <taxon>Dikarya</taxon>
        <taxon>Basidiomycota</taxon>
        <taxon>Agaricomycotina</taxon>
        <taxon>Agaricomycetes</taxon>
        <taxon>Agaricomycetidae</taxon>
        <taxon>Agaricales</taxon>
        <taxon>Marasmiineae</taxon>
        <taxon>Marasmiaceae</taxon>
        <taxon>Marasmius</taxon>
    </lineage>
</organism>
<dbReference type="EMBL" id="JBAHYK010000324">
    <property type="protein sequence ID" value="KAL0575223.1"/>
    <property type="molecule type" value="Genomic_DNA"/>
</dbReference>
<protein>
    <submittedName>
        <fullName evidence="2">Uncharacterized protein</fullName>
    </submittedName>
</protein>
<evidence type="ECO:0000313" key="3">
    <source>
        <dbReference type="Proteomes" id="UP001465976"/>
    </source>
</evidence>
<gene>
    <name evidence="2" type="ORF">V5O48_006739</name>
</gene>
<evidence type="ECO:0000256" key="1">
    <source>
        <dbReference type="SAM" id="MobiDB-lite"/>
    </source>
</evidence>
<feature type="compositionally biased region" description="Basic and acidic residues" evidence="1">
    <location>
        <begin position="1"/>
        <end position="11"/>
    </location>
</feature>
<proteinExistence type="predicted"/>
<reference evidence="2 3" key="1">
    <citation type="submission" date="2024-02" db="EMBL/GenBank/DDBJ databases">
        <title>A draft genome for the cacao thread blight pathogen Marasmius crinis-equi.</title>
        <authorList>
            <person name="Cohen S.P."/>
            <person name="Baruah I.K."/>
            <person name="Amoako-Attah I."/>
            <person name="Bukari Y."/>
            <person name="Meinhardt L.W."/>
            <person name="Bailey B.A."/>
        </authorList>
    </citation>
    <scope>NUCLEOTIDE SEQUENCE [LARGE SCALE GENOMIC DNA]</scope>
    <source>
        <strain evidence="2 3">GH-76</strain>
    </source>
</reference>
<accession>A0ABR3FIL9</accession>
<keyword evidence="3" id="KW-1185">Reference proteome</keyword>
<comment type="caution">
    <text evidence="2">The sequence shown here is derived from an EMBL/GenBank/DDBJ whole genome shotgun (WGS) entry which is preliminary data.</text>
</comment>
<dbReference type="Proteomes" id="UP001465976">
    <property type="component" value="Unassembled WGS sequence"/>
</dbReference>
<sequence length="102" mass="11715">MVDTDRSKAEIQMDEESTDKHVPREEVIISDDDLAVFHERDAGRLILDPEEARIEFGEALTSRLKLTKDGKTILWPQPRDDPADPQNVSIRRCFCEYEGARS</sequence>
<evidence type="ECO:0000313" key="2">
    <source>
        <dbReference type="EMBL" id="KAL0575223.1"/>
    </source>
</evidence>
<feature type="region of interest" description="Disordered" evidence="1">
    <location>
        <begin position="1"/>
        <end position="21"/>
    </location>
</feature>